<dbReference type="AlphaFoldDB" id="A0A7V5NWU8"/>
<name>A0A7V5NWU8_9PROT</name>
<sequence>MSDALKDQDRTEEGRSLVGRLVRSAALWVVPALLFTAFSLIWFYRASTYKNFNEPLKNTIQALIAKIETVRDGPGIVLTAGPIDPRYQLALSGHYWVIGPLLDSGEVGPMISSPSLARATLKLPPAVRDRIRKHQGEIVKTYIPRPDGEKLSVVAQSVIFGDQKLVILAAADIRPAVRAVWHFALIALVLMSILAIGLAIGIITQVKTGLAPLFALRDRVADVREGRASTVTGRYPREIKPLADELNSLIAHNKSVVEYARTHVANLAHALKTPLAVLVNEATGKQSVGSEIVKKQADTMSKQVEHHLNRARAVARGQSIGEKTPVGETLVSLVRTLGRIYRDKDLDIHTDIEDGLLFRGEKRDLEEMAGNLLDNACKWTNGEIDIRATRDPDQDNYLRLMIDDNGPGMAAEQYEHVLKRGTRLDENTPGTGFGLSIVSDLARAYKGHLKLEKSPMGGLRTILILPMVKA</sequence>
<dbReference type="GO" id="GO:0005886">
    <property type="term" value="C:plasma membrane"/>
    <property type="evidence" value="ECO:0007669"/>
    <property type="project" value="TreeGrafter"/>
</dbReference>
<keyword evidence="6 11" id="KW-0812">Transmembrane</keyword>
<evidence type="ECO:0000256" key="4">
    <source>
        <dbReference type="ARBA" id="ARBA00022553"/>
    </source>
</evidence>
<feature type="transmembrane region" description="Helical" evidence="11">
    <location>
        <begin position="183"/>
        <end position="203"/>
    </location>
</feature>
<proteinExistence type="predicted"/>
<evidence type="ECO:0000256" key="8">
    <source>
        <dbReference type="ARBA" id="ARBA00022989"/>
    </source>
</evidence>
<comment type="catalytic activity">
    <reaction evidence="1">
        <text>ATP + protein L-histidine = ADP + protein N-phospho-L-histidine.</text>
        <dbReference type="EC" id="2.7.13.3"/>
    </reaction>
</comment>
<dbReference type="EC" id="2.7.13.3" evidence="3"/>
<organism evidence="14">
    <name type="scientific">Hellea balneolensis</name>
    <dbReference type="NCBI Taxonomy" id="287478"/>
    <lineage>
        <taxon>Bacteria</taxon>
        <taxon>Pseudomonadati</taxon>
        <taxon>Pseudomonadota</taxon>
        <taxon>Alphaproteobacteria</taxon>
        <taxon>Maricaulales</taxon>
        <taxon>Robiginitomaculaceae</taxon>
        <taxon>Hellea</taxon>
    </lineage>
</organism>
<dbReference type="EMBL" id="DROP01000154">
    <property type="protein sequence ID" value="HHI88752.1"/>
    <property type="molecule type" value="Genomic_DNA"/>
</dbReference>
<feature type="transmembrane region" description="Helical" evidence="11">
    <location>
        <begin position="25"/>
        <end position="44"/>
    </location>
</feature>
<evidence type="ECO:0000256" key="2">
    <source>
        <dbReference type="ARBA" id="ARBA00004370"/>
    </source>
</evidence>
<dbReference type="Gene3D" id="3.30.565.10">
    <property type="entry name" value="Histidine kinase-like ATPase, C-terminal domain"/>
    <property type="match status" value="1"/>
</dbReference>
<evidence type="ECO:0000256" key="6">
    <source>
        <dbReference type="ARBA" id="ARBA00022692"/>
    </source>
</evidence>
<dbReference type="InterPro" id="IPR005467">
    <property type="entry name" value="His_kinase_dom"/>
</dbReference>
<keyword evidence="8 11" id="KW-1133">Transmembrane helix</keyword>
<evidence type="ECO:0000259" key="13">
    <source>
        <dbReference type="PROSITE" id="PS50885"/>
    </source>
</evidence>
<dbReference type="PANTHER" id="PTHR45436:SF5">
    <property type="entry name" value="SENSOR HISTIDINE KINASE TRCS"/>
    <property type="match status" value="1"/>
</dbReference>
<dbReference type="PANTHER" id="PTHR45436">
    <property type="entry name" value="SENSOR HISTIDINE KINASE YKOH"/>
    <property type="match status" value="1"/>
</dbReference>
<evidence type="ECO:0000256" key="1">
    <source>
        <dbReference type="ARBA" id="ARBA00000085"/>
    </source>
</evidence>
<evidence type="ECO:0000256" key="7">
    <source>
        <dbReference type="ARBA" id="ARBA00022777"/>
    </source>
</evidence>
<protein>
    <recommendedName>
        <fullName evidence="3">histidine kinase</fullName>
        <ecNumber evidence="3">2.7.13.3</ecNumber>
    </recommendedName>
</protein>
<dbReference type="SUPFAM" id="SSF55874">
    <property type="entry name" value="ATPase domain of HSP90 chaperone/DNA topoisomerase II/histidine kinase"/>
    <property type="match status" value="1"/>
</dbReference>
<keyword evidence="5" id="KW-0808">Transferase</keyword>
<dbReference type="InterPro" id="IPR003660">
    <property type="entry name" value="HAMP_dom"/>
</dbReference>
<dbReference type="Proteomes" id="UP000885806">
    <property type="component" value="Unassembled WGS sequence"/>
</dbReference>
<comment type="caution">
    <text evidence="14">The sequence shown here is derived from an EMBL/GenBank/DDBJ whole genome shotgun (WGS) entry which is preliminary data.</text>
</comment>
<gene>
    <name evidence="14" type="ORF">ENK01_02260</name>
</gene>
<dbReference type="GO" id="GO:0000160">
    <property type="term" value="P:phosphorelay signal transduction system"/>
    <property type="evidence" value="ECO:0007669"/>
    <property type="project" value="UniProtKB-KW"/>
</dbReference>
<evidence type="ECO:0000256" key="10">
    <source>
        <dbReference type="ARBA" id="ARBA00023136"/>
    </source>
</evidence>
<dbReference type="SMART" id="SM00387">
    <property type="entry name" value="HATPase_c"/>
    <property type="match status" value="1"/>
</dbReference>
<evidence type="ECO:0000256" key="11">
    <source>
        <dbReference type="SAM" id="Phobius"/>
    </source>
</evidence>
<comment type="subcellular location">
    <subcellularLocation>
        <location evidence="2">Membrane</location>
    </subcellularLocation>
</comment>
<accession>A0A7V5NWU8</accession>
<dbReference type="PRINTS" id="PR00344">
    <property type="entry name" value="BCTRLSENSOR"/>
</dbReference>
<dbReference type="PROSITE" id="PS50109">
    <property type="entry name" value="HIS_KIN"/>
    <property type="match status" value="1"/>
</dbReference>
<evidence type="ECO:0000256" key="3">
    <source>
        <dbReference type="ARBA" id="ARBA00012438"/>
    </source>
</evidence>
<dbReference type="PROSITE" id="PS50885">
    <property type="entry name" value="HAMP"/>
    <property type="match status" value="1"/>
</dbReference>
<dbReference type="GO" id="GO:0004673">
    <property type="term" value="F:protein histidine kinase activity"/>
    <property type="evidence" value="ECO:0007669"/>
    <property type="project" value="UniProtKB-EC"/>
</dbReference>
<dbReference type="InterPro" id="IPR050428">
    <property type="entry name" value="TCS_sensor_his_kinase"/>
</dbReference>
<reference evidence="14" key="1">
    <citation type="journal article" date="2020" name="mSystems">
        <title>Genome- and Community-Level Interaction Insights into Carbon Utilization and Element Cycling Functions of Hydrothermarchaeota in Hydrothermal Sediment.</title>
        <authorList>
            <person name="Zhou Z."/>
            <person name="Liu Y."/>
            <person name="Xu W."/>
            <person name="Pan J."/>
            <person name="Luo Z.H."/>
            <person name="Li M."/>
        </authorList>
    </citation>
    <scope>NUCLEOTIDE SEQUENCE [LARGE SCALE GENOMIC DNA]</scope>
    <source>
        <strain evidence="14">HyVt-538</strain>
    </source>
</reference>
<dbReference type="InterPro" id="IPR003594">
    <property type="entry name" value="HATPase_dom"/>
</dbReference>
<keyword evidence="9" id="KW-0902">Two-component regulatory system</keyword>
<keyword evidence="7 14" id="KW-0418">Kinase</keyword>
<feature type="domain" description="Histidine kinase" evidence="12">
    <location>
        <begin position="266"/>
        <end position="469"/>
    </location>
</feature>
<evidence type="ECO:0000313" key="14">
    <source>
        <dbReference type="EMBL" id="HHI88752.1"/>
    </source>
</evidence>
<dbReference type="Gene3D" id="1.10.287.130">
    <property type="match status" value="1"/>
</dbReference>
<evidence type="ECO:0000256" key="9">
    <source>
        <dbReference type="ARBA" id="ARBA00023012"/>
    </source>
</evidence>
<dbReference type="Pfam" id="PF02518">
    <property type="entry name" value="HATPase_c"/>
    <property type="match status" value="1"/>
</dbReference>
<evidence type="ECO:0000259" key="12">
    <source>
        <dbReference type="PROSITE" id="PS50109"/>
    </source>
</evidence>
<dbReference type="InterPro" id="IPR004358">
    <property type="entry name" value="Sig_transdc_His_kin-like_C"/>
</dbReference>
<keyword evidence="10 11" id="KW-0472">Membrane</keyword>
<evidence type="ECO:0000256" key="5">
    <source>
        <dbReference type="ARBA" id="ARBA00022679"/>
    </source>
</evidence>
<feature type="domain" description="HAMP" evidence="13">
    <location>
        <begin position="207"/>
        <end position="258"/>
    </location>
</feature>
<keyword evidence="4" id="KW-0597">Phosphoprotein</keyword>
<dbReference type="InterPro" id="IPR036890">
    <property type="entry name" value="HATPase_C_sf"/>
</dbReference>